<evidence type="ECO:0000313" key="4">
    <source>
        <dbReference type="EMBL" id="KIL62264.1"/>
    </source>
</evidence>
<dbReference type="AlphaFoldDB" id="A0A0C2T6N5"/>
<keyword evidence="2" id="KW-0812">Transmembrane</keyword>
<sequence>MGFLPLLLLPCLIAGVCTLDLAGTPLPLPPPISNPPPSNTSSSNPLLKFNNIPQLITCQSATFNWTYSDSAAPQLILSIVTNRSVSFSNGTSATPTVNRVLSSTVNPNISTYTWHAVDVPQGWYKLYATIPARSFNTSADFFVMTGSDVSCLLSSSSSSSASSSRPSTNIAAIVGGVLGGMALLLSAAIILLLYYRRNRMDKSESRTTDSGKRGRGGKSLIFSTQPKSWDNLGSVDSHVGAVAAVKDSYSSNRLRYQNRHPVSQTSFTDSVNLPVLEYGRNPYLNGDEKEKDYSSPRDSVYKSDGARTPRSRRPSDTSSLAASTALSHVTGPPTIPEIGPPSYRSASPTQTVPGSPETGNALDLTLSSSQQPKRHRSRKATRKPVPAYDPSTDTSSSPPPPASSSLDAVPSPLQIADDPFARPLPAALIHKDSTASLDFFGGVSSAASSGHGHGHYISRSQSNSSGKDRGLAHKQSLGGFEGRPMHYLIPDMPLPQK</sequence>
<feature type="region of interest" description="Disordered" evidence="1">
    <location>
        <begin position="280"/>
        <end position="417"/>
    </location>
</feature>
<name>A0A0C2T6N5_AMAMK</name>
<keyword evidence="2" id="KW-1133">Transmembrane helix</keyword>
<feature type="compositionally biased region" description="Polar residues" evidence="1">
    <location>
        <begin position="344"/>
        <end position="353"/>
    </location>
</feature>
<keyword evidence="5" id="KW-1185">Reference proteome</keyword>
<feature type="chain" id="PRO_5002155843" evidence="3">
    <location>
        <begin position="19"/>
        <end position="497"/>
    </location>
</feature>
<keyword evidence="3" id="KW-0732">Signal</keyword>
<proteinExistence type="predicted"/>
<gene>
    <name evidence="4" type="ORF">M378DRAFT_165963</name>
</gene>
<feature type="compositionally biased region" description="Basic and acidic residues" evidence="1">
    <location>
        <begin position="286"/>
        <end position="307"/>
    </location>
</feature>
<feature type="region of interest" description="Disordered" evidence="1">
    <location>
        <begin position="448"/>
        <end position="497"/>
    </location>
</feature>
<dbReference type="HOGENOM" id="CLU_504363_0_0_1"/>
<accession>A0A0C2T6N5</accession>
<dbReference type="InParanoid" id="A0A0C2T6N5"/>
<evidence type="ECO:0000313" key="5">
    <source>
        <dbReference type="Proteomes" id="UP000054549"/>
    </source>
</evidence>
<dbReference type="EMBL" id="KN818273">
    <property type="protein sequence ID" value="KIL62264.1"/>
    <property type="molecule type" value="Genomic_DNA"/>
</dbReference>
<dbReference type="STRING" id="946122.A0A0C2T6N5"/>
<feature type="region of interest" description="Disordered" evidence="1">
    <location>
        <begin position="202"/>
        <end position="222"/>
    </location>
</feature>
<feature type="compositionally biased region" description="Low complexity" evidence="1">
    <location>
        <begin position="386"/>
        <end position="396"/>
    </location>
</feature>
<feature type="compositionally biased region" description="Basic and acidic residues" evidence="1">
    <location>
        <begin position="202"/>
        <end position="212"/>
    </location>
</feature>
<dbReference type="OrthoDB" id="3266934at2759"/>
<keyword evidence="2" id="KW-0472">Membrane</keyword>
<organism evidence="4 5">
    <name type="scientific">Amanita muscaria (strain Koide BX008)</name>
    <dbReference type="NCBI Taxonomy" id="946122"/>
    <lineage>
        <taxon>Eukaryota</taxon>
        <taxon>Fungi</taxon>
        <taxon>Dikarya</taxon>
        <taxon>Basidiomycota</taxon>
        <taxon>Agaricomycotina</taxon>
        <taxon>Agaricomycetes</taxon>
        <taxon>Agaricomycetidae</taxon>
        <taxon>Agaricales</taxon>
        <taxon>Pluteineae</taxon>
        <taxon>Amanitaceae</taxon>
        <taxon>Amanita</taxon>
    </lineage>
</organism>
<evidence type="ECO:0000256" key="2">
    <source>
        <dbReference type="SAM" id="Phobius"/>
    </source>
</evidence>
<evidence type="ECO:0000256" key="3">
    <source>
        <dbReference type="SAM" id="SignalP"/>
    </source>
</evidence>
<feature type="compositionally biased region" description="Low complexity" evidence="1">
    <location>
        <begin position="316"/>
        <end position="332"/>
    </location>
</feature>
<protein>
    <submittedName>
        <fullName evidence="4">Uncharacterized protein</fullName>
    </submittedName>
</protein>
<feature type="compositionally biased region" description="Low complexity" evidence="1">
    <location>
        <begin position="403"/>
        <end position="412"/>
    </location>
</feature>
<dbReference type="Proteomes" id="UP000054549">
    <property type="component" value="Unassembled WGS sequence"/>
</dbReference>
<feature type="compositionally biased region" description="Basic residues" evidence="1">
    <location>
        <begin position="372"/>
        <end position="382"/>
    </location>
</feature>
<reference evidence="4 5" key="1">
    <citation type="submission" date="2014-04" db="EMBL/GenBank/DDBJ databases">
        <title>Evolutionary Origins and Diversification of the Mycorrhizal Mutualists.</title>
        <authorList>
            <consortium name="DOE Joint Genome Institute"/>
            <consortium name="Mycorrhizal Genomics Consortium"/>
            <person name="Kohler A."/>
            <person name="Kuo A."/>
            <person name="Nagy L.G."/>
            <person name="Floudas D."/>
            <person name="Copeland A."/>
            <person name="Barry K.W."/>
            <person name="Cichocki N."/>
            <person name="Veneault-Fourrey C."/>
            <person name="LaButti K."/>
            <person name="Lindquist E.A."/>
            <person name="Lipzen A."/>
            <person name="Lundell T."/>
            <person name="Morin E."/>
            <person name="Murat C."/>
            <person name="Riley R."/>
            <person name="Ohm R."/>
            <person name="Sun H."/>
            <person name="Tunlid A."/>
            <person name="Henrissat B."/>
            <person name="Grigoriev I.V."/>
            <person name="Hibbett D.S."/>
            <person name="Martin F."/>
        </authorList>
    </citation>
    <scope>NUCLEOTIDE SEQUENCE [LARGE SCALE GENOMIC DNA]</scope>
    <source>
        <strain evidence="4 5">Koide BX008</strain>
    </source>
</reference>
<feature type="transmembrane region" description="Helical" evidence="2">
    <location>
        <begin position="170"/>
        <end position="195"/>
    </location>
</feature>
<evidence type="ECO:0000256" key="1">
    <source>
        <dbReference type="SAM" id="MobiDB-lite"/>
    </source>
</evidence>
<feature type="signal peptide" evidence="3">
    <location>
        <begin position="1"/>
        <end position="18"/>
    </location>
</feature>